<proteinExistence type="inferred from homology"/>
<keyword evidence="5 6" id="KW-0472">Membrane</keyword>
<dbReference type="AlphaFoldDB" id="A0A317FBP3"/>
<keyword evidence="6 7" id="KW-0460">Magnesium</keyword>
<dbReference type="EMBL" id="QGNA01000005">
    <property type="protein sequence ID" value="PWS34918.1"/>
    <property type="molecule type" value="Genomic_DNA"/>
</dbReference>
<feature type="binding site" evidence="6">
    <location>
        <position position="68"/>
    </location>
    <ligand>
        <name>Mg(2+)</name>
        <dbReference type="ChEBI" id="CHEBI:18420"/>
        <label>1</label>
    </ligand>
</feature>
<evidence type="ECO:0000256" key="1">
    <source>
        <dbReference type="ARBA" id="ARBA00005289"/>
    </source>
</evidence>
<feature type="binding site" evidence="6">
    <location>
        <position position="68"/>
    </location>
    <ligand>
        <name>substrate</name>
    </ligand>
</feature>
<comment type="similarity">
    <text evidence="1 6">Belongs to the inositol monophosphatase superfamily. CysQ family.</text>
</comment>
<feature type="binding site" evidence="6">
    <location>
        <position position="88"/>
    </location>
    <ligand>
        <name>Mg(2+)</name>
        <dbReference type="ChEBI" id="CHEBI:18420"/>
        <label>1</label>
    </ligand>
</feature>
<keyword evidence="9" id="KW-1185">Reference proteome</keyword>
<feature type="binding site" evidence="6">
    <location>
        <position position="86"/>
    </location>
    <ligand>
        <name>Mg(2+)</name>
        <dbReference type="ChEBI" id="CHEBI:18420"/>
        <label>2</label>
    </ligand>
</feature>
<dbReference type="InterPro" id="IPR050725">
    <property type="entry name" value="CysQ/Inositol_MonoPase"/>
</dbReference>
<keyword evidence="2 6" id="KW-1003">Cell membrane</keyword>
<comment type="function">
    <text evidence="6">Converts adenosine-3',5'-bisphosphate (PAP) to AMP.</text>
</comment>
<keyword evidence="4 6" id="KW-0378">Hydrolase</keyword>
<dbReference type="Pfam" id="PF00459">
    <property type="entry name" value="Inositol_P"/>
    <property type="match status" value="1"/>
</dbReference>
<name>A0A317FBP3_9PROT</name>
<reference evidence="9" key="1">
    <citation type="submission" date="2018-05" db="EMBL/GenBank/DDBJ databases">
        <authorList>
            <person name="Du Z."/>
            <person name="Wang X."/>
        </authorList>
    </citation>
    <scope>NUCLEOTIDE SEQUENCE [LARGE SCALE GENOMIC DNA]</scope>
    <source>
        <strain evidence="9">CQN31</strain>
    </source>
</reference>
<dbReference type="OrthoDB" id="9785695at2"/>
<feature type="binding site" evidence="7">
    <location>
        <position position="89"/>
    </location>
    <ligand>
        <name>Mg(2+)</name>
        <dbReference type="ChEBI" id="CHEBI:18420"/>
        <label>1</label>
        <note>catalytic</note>
    </ligand>
</feature>
<feature type="binding site" evidence="7">
    <location>
        <position position="88"/>
    </location>
    <ligand>
        <name>Mg(2+)</name>
        <dbReference type="ChEBI" id="CHEBI:18420"/>
        <label>1</label>
        <note>catalytic</note>
    </ligand>
</feature>
<dbReference type="PANTHER" id="PTHR43028:SF5">
    <property type="entry name" value="3'(2'),5'-BISPHOSPHATE NUCLEOTIDASE 1"/>
    <property type="match status" value="1"/>
</dbReference>
<dbReference type="SUPFAM" id="SSF56655">
    <property type="entry name" value="Carbohydrate phosphatase"/>
    <property type="match status" value="1"/>
</dbReference>
<accession>A0A317FBP3</accession>
<dbReference type="RefSeq" id="WP_109872560.1">
    <property type="nucleotide sequence ID" value="NZ_QGNA01000005.1"/>
</dbReference>
<dbReference type="GO" id="GO:0000287">
    <property type="term" value="F:magnesium ion binding"/>
    <property type="evidence" value="ECO:0007669"/>
    <property type="project" value="UniProtKB-UniRule"/>
</dbReference>
<comment type="catalytic activity">
    <reaction evidence="6">
        <text>adenosine 3',5'-bisphosphate + H2O = AMP + phosphate</text>
        <dbReference type="Rhea" id="RHEA:10040"/>
        <dbReference type="ChEBI" id="CHEBI:15377"/>
        <dbReference type="ChEBI" id="CHEBI:43474"/>
        <dbReference type="ChEBI" id="CHEBI:58343"/>
        <dbReference type="ChEBI" id="CHEBI:456215"/>
        <dbReference type="EC" id="3.1.3.7"/>
    </reaction>
</comment>
<dbReference type="Gene3D" id="3.40.190.80">
    <property type="match status" value="1"/>
</dbReference>
<dbReference type="InterPro" id="IPR006240">
    <property type="entry name" value="CysQ"/>
</dbReference>
<comment type="caution">
    <text evidence="8">The sequence shown here is derived from an EMBL/GenBank/DDBJ whole genome shotgun (WGS) entry which is preliminary data.</text>
</comment>
<dbReference type="PROSITE" id="PS00630">
    <property type="entry name" value="IMP_2"/>
    <property type="match status" value="1"/>
</dbReference>
<dbReference type="PANTHER" id="PTHR43028">
    <property type="entry name" value="3'(2'),5'-BISPHOSPHATE NUCLEOTIDASE 1"/>
    <property type="match status" value="1"/>
</dbReference>
<dbReference type="InterPro" id="IPR020550">
    <property type="entry name" value="Inositol_monophosphatase_CS"/>
</dbReference>
<organism evidence="8 9">
    <name type="scientific">Falsiroseomonas bella</name>
    <dbReference type="NCBI Taxonomy" id="2184016"/>
    <lineage>
        <taxon>Bacteria</taxon>
        <taxon>Pseudomonadati</taxon>
        <taxon>Pseudomonadota</taxon>
        <taxon>Alphaproteobacteria</taxon>
        <taxon>Acetobacterales</taxon>
        <taxon>Roseomonadaceae</taxon>
        <taxon>Falsiroseomonas</taxon>
    </lineage>
</organism>
<dbReference type="GO" id="GO:0005886">
    <property type="term" value="C:plasma membrane"/>
    <property type="evidence" value="ECO:0007669"/>
    <property type="project" value="UniProtKB-SubCell"/>
</dbReference>
<dbReference type="Gene3D" id="3.30.540.10">
    <property type="entry name" value="Fructose-1,6-Bisphosphatase, subunit A, domain 1"/>
    <property type="match status" value="1"/>
</dbReference>
<feature type="binding site" evidence="6">
    <location>
        <position position="219"/>
    </location>
    <ligand>
        <name>substrate</name>
    </ligand>
</feature>
<evidence type="ECO:0000256" key="3">
    <source>
        <dbReference type="ARBA" id="ARBA00022519"/>
    </source>
</evidence>
<evidence type="ECO:0000256" key="5">
    <source>
        <dbReference type="ARBA" id="ARBA00023136"/>
    </source>
</evidence>
<dbReference type="GO" id="GO:0008441">
    <property type="term" value="F:3'(2'),5'-bisphosphate nucleotidase activity"/>
    <property type="evidence" value="ECO:0007669"/>
    <property type="project" value="UniProtKB-UniRule"/>
</dbReference>
<dbReference type="GO" id="GO:0046854">
    <property type="term" value="P:phosphatidylinositol phosphate biosynthetic process"/>
    <property type="evidence" value="ECO:0007669"/>
    <property type="project" value="InterPro"/>
</dbReference>
<feature type="binding site" evidence="6">
    <location>
        <position position="86"/>
    </location>
    <ligand>
        <name>Mg(2+)</name>
        <dbReference type="ChEBI" id="CHEBI:18420"/>
        <label>1</label>
    </ligand>
</feature>
<keyword evidence="6 7" id="KW-0479">Metal-binding</keyword>
<dbReference type="Proteomes" id="UP000245765">
    <property type="component" value="Unassembled WGS sequence"/>
</dbReference>
<evidence type="ECO:0000313" key="8">
    <source>
        <dbReference type="EMBL" id="PWS34918.1"/>
    </source>
</evidence>
<comment type="cofactor">
    <cofactor evidence="6 7">
        <name>Mg(2+)</name>
        <dbReference type="ChEBI" id="CHEBI:18420"/>
    </cofactor>
</comment>
<feature type="binding site" evidence="7">
    <location>
        <position position="86"/>
    </location>
    <ligand>
        <name>Mg(2+)</name>
        <dbReference type="ChEBI" id="CHEBI:18420"/>
        <label>1</label>
        <note>catalytic</note>
    </ligand>
</feature>
<evidence type="ECO:0000313" key="9">
    <source>
        <dbReference type="Proteomes" id="UP000245765"/>
    </source>
</evidence>
<dbReference type="EC" id="3.1.3.7" evidence="6"/>
<dbReference type="GO" id="GO:0000103">
    <property type="term" value="P:sulfate assimilation"/>
    <property type="evidence" value="ECO:0007669"/>
    <property type="project" value="TreeGrafter"/>
</dbReference>
<comment type="subcellular location">
    <subcellularLocation>
        <location evidence="6">Cell inner membrane</location>
        <topology evidence="6">Peripheral membrane protein</topology>
        <orientation evidence="6">Cytoplasmic side</orientation>
    </subcellularLocation>
</comment>
<protein>
    <recommendedName>
        <fullName evidence="6">3'(2'),5'-bisphosphate nucleotidase CysQ</fullName>
        <ecNumber evidence="6">3.1.3.7</ecNumber>
    </recommendedName>
    <alternativeName>
        <fullName evidence="6">3'(2'),5-bisphosphonucleoside 3'(2')-phosphohydrolase</fullName>
    </alternativeName>
    <alternativeName>
        <fullName evidence="6">3'-phosphoadenosine 5'-phosphate phosphatase</fullName>
        <shortName evidence="6">PAP phosphatase</shortName>
    </alternativeName>
</protein>
<feature type="binding site" evidence="6">
    <location>
        <begin position="88"/>
        <end position="91"/>
    </location>
    <ligand>
        <name>substrate</name>
    </ligand>
</feature>
<gene>
    <name evidence="6 8" type="primary">cysQ</name>
    <name evidence="8" type="ORF">DFH01_21470</name>
</gene>
<sequence>MPDPAALLPALVAIAAEAGARIVAIRSRPHEVTAKGDGTPLTEADLAAEAIIAAGLARAAPGIPVVSEEDAARADPPPGAAFLLVDPLDGTREFLGPSGEFTVNIALVEGGRPVCGVVYAPAIGRIWRGARGLGAEAAALAPGADPAGLAWVPIRARPRPADALVAVASRSHLDPDTEAFLARLPVGRRRSIGSSLKFCLVAEGEADVYPRLAPTMEWDTAAGQAVLEAAGGSVTTPEGAPFAYGKAAAGFRNGPFVAWGAPPAR</sequence>
<evidence type="ECO:0000256" key="7">
    <source>
        <dbReference type="PIRSR" id="PIRSR600760-2"/>
    </source>
</evidence>
<feature type="binding site" evidence="7">
    <location>
        <position position="219"/>
    </location>
    <ligand>
        <name>Mg(2+)</name>
        <dbReference type="ChEBI" id="CHEBI:18420"/>
        <label>1</label>
        <note>catalytic</note>
    </ligand>
</feature>
<feature type="binding site" evidence="6">
    <location>
        <position position="89"/>
    </location>
    <ligand>
        <name>Mg(2+)</name>
        <dbReference type="ChEBI" id="CHEBI:18420"/>
        <label>2</label>
    </ligand>
</feature>
<dbReference type="NCBIfam" id="TIGR01331">
    <property type="entry name" value="bisphos_cysQ"/>
    <property type="match status" value="1"/>
</dbReference>
<feature type="binding site" evidence="7">
    <location>
        <position position="68"/>
    </location>
    <ligand>
        <name>Mg(2+)</name>
        <dbReference type="ChEBI" id="CHEBI:18420"/>
        <label>1</label>
        <note>catalytic</note>
    </ligand>
</feature>
<feature type="binding site" evidence="6">
    <location>
        <position position="219"/>
    </location>
    <ligand>
        <name>Mg(2+)</name>
        <dbReference type="ChEBI" id="CHEBI:18420"/>
        <label>2</label>
    </ligand>
</feature>
<dbReference type="HAMAP" id="MF_02095">
    <property type="entry name" value="CysQ"/>
    <property type="match status" value="1"/>
</dbReference>
<evidence type="ECO:0000256" key="2">
    <source>
        <dbReference type="ARBA" id="ARBA00022475"/>
    </source>
</evidence>
<keyword evidence="3 6" id="KW-0997">Cell inner membrane</keyword>
<evidence type="ECO:0000256" key="4">
    <source>
        <dbReference type="ARBA" id="ARBA00022801"/>
    </source>
</evidence>
<evidence type="ECO:0000256" key="6">
    <source>
        <dbReference type="HAMAP-Rule" id="MF_02095"/>
    </source>
</evidence>
<dbReference type="GO" id="GO:0050427">
    <property type="term" value="P:3'-phosphoadenosine 5'-phosphosulfate metabolic process"/>
    <property type="evidence" value="ECO:0007669"/>
    <property type="project" value="TreeGrafter"/>
</dbReference>
<dbReference type="CDD" id="cd01638">
    <property type="entry name" value="CysQ"/>
    <property type="match status" value="1"/>
</dbReference>
<dbReference type="InterPro" id="IPR000760">
    <property type="entry name" value="Inositol_monophosphatase-like"/>
</dbReference>